<feature type="coiled-coil region" evidence="3">
    <location>
        <begin position="608"/>
        <end position="639"/>
    </location>
</feature>
<reference evidence="8" key="1">
    <citation type="submission" date="2003-08" db="EMBL/GenBank/DDBJ databases">
        <authorList>
            <person name="Birren B."/>
            <person name="Nusbaum C."/>
            <person name="Abebe A."/>
            <person name="Abouelleil A."/>
            <person name="Adekoya E."/>
            <person name="Ait-zahra M."/>
            <person name="Allen N."/>
            <person name="Allen T."/>
            <person name="An P."/>
            <person name="Anderson M."/>
            <person name="Anderson S."/>
            <person name="Arachchi H."/>
            <person name="Armbruster J."/>
            <person name="Bachantsang P."/>
            <person name="Baldwin J."/>
            <person name="Barry A."/>
            <person name="Bayul T."/>
            <person name="Blitshsteyn B."/>
            <person name="Bloom T."/>
            <person name="Blye J."/>
            <person name="Boguslavskiy L."/>
            <person name="Borowsky M."/>
            <person name="Boukhgalter B."/>
            <person name="Brunache A."/>
            <person name="Butler J."/>
            <person name="Calixte N."/>
            <person name="Calvo S."/>
            <person name="Camarata J."/>
            <person name="Campo K."/>
            <person name="Chang J."/>
            <person name="Cheshatsang Y."/>
            <person name="Citroen M."/>
            <person name="Collymore A."/>
            <person name="Considine T."/>
            <person name="Cook A."/>
            <person name="Cooke P."/>
            <person name="Corum B."/>
            <person name="Cuomo C."/>
            <person name="David R."/>
            <person name="Dawoe T."/>
            <person name="Degray S."/>
            <person name="Dodge S."/>
            <person name="Dooley K."/>
            <person name="Dorje P."/>
            <person name="Dorjee K."/>
            <person name="Dorris L."/>
            <person name="Duffey N."/>
            <person name="Dupes A."/>
            <person name="Elkins T."/>
            <person name="Engels R."/>
            <person name="Erickson J."/>
            <person name="Farina A."/>
            <person name="Faro S."/>
            <person name="Ferreira P."/>
            <person name="Fischer H."/>
            <person name="Fitzgerald M."/>
            <person name="Foley K."/>
            <person name="Gage D."/>
            <person name="Galagan J."/>
            <person name="Gearin G."/>
            <person name="Gnerre S."/>
            <person name="Gnirke A."/>
            <person name="Goyette A."/>
            <person name="Graham J."/>
            <person name="Grandbois E."/>
            <person name="Gyaltsen K."/>
            <person name="Hafez N."/>
            <person name="Hagopian D."/>
            <person name="Hagos B."/>
            <person name="Hall J."/>
            <person name="Hatcher B."/>
            <person name="Heller A."/>
            <person name="Higgins H."/>
            <person name="Honan T."/>
            <person name="Horn A."/>
            <person name="Houde N."/>
            <person name="Hughes L."/>
            <person name="Hulme W."/>
            <person name="Husby E."/>
            <person name="Iliev I."/>
            <person name="Jaffe D."/>
            <person name="Jones C."/>
            <person name="Kamal M."/>
            <person name="Kamat A."/>
            <person name="Kamvysselis M."/>
            <person name="Karlsson E."/>
            <person name="Kells C."/>
            <person name="Kieu A."/>
            <person name="Kisner P."/>
            <person name="Kodira C."/>
            <person name="Kulbokas E."/>
            <person name="Labutti K."/>
            <person name="Lama D."/>
            <person name="Landers T."/>
            <person name="Leger J."/>
            <person name="Levine S."/>
            <person name="Lewis D."/>
            <person name="Lewis T."/>
            <person name="Lindblad-toh K."/>
            <person name="Liu X."/>
            <person name="Lokyitsang T."/>
            <person name="Lokyitsang Y."/>
            <person name="Lucien O."/>
            <person name="Lui A."/>
            <person name="Ma L.J."/>
            <person name="Mabbitt R."/>
            <person name="Macdonald J."/>
            <person name="Maclean C."/>
            <person name="Major J."/>
            <person name="Manning J."/>
            <person name="Marabella R."/>
            <person name="Maru K."/>
            <person name="Matthews C."/>
            <person name="Mauceli E."/>
            <person name="Mccarthy M."/>
            <person name="Mcdonough S."/>
            <person name="Mcghee T."/>
            <person name="Meldrim J."/>
            <person name="Meneus L."/>
            <person name="Mesirov J."/>
            <person name="Mihalev A."/>
            <person name="Mihova T."/>
            <person name="Mikkelsen T."/>
            <person name="Mlenga V."/>
            <person name="Moru K."/>
            <person name="Mozes J."/>
            <person name="Mulrain L."/>
            <person name="Munson G."/>
            <person name="Naylor J."/>
            <person name="Newes C."/>
            <person name="Nguyen C."/>
            <person name="Nguyen N."/>
            <person name="Nguyen T."/>
            <person name="Nicol R."/>
            <person name="Nielsen C."/>
            <person name="Nizzari M."/>
            <person name="Norbu C."/>
            <person name="Norbu N."/>
            <person name="O'donnell P."/>
            <person name="Okoawo O."/>
            <person name="O'leary S."/>
            <person name="Omotosho B."/>
            <person name="O'neill K."/>
            <person name="Osman S."/>
            <person name="Parker S."/>
            <person name="Perrin D."/>
            <person name="Phunkhang P."/>
            <person name="Piqani B."/>
            <person name="Purcell S."/>
            <person name="Rachupka T."/>
            <person name="Ramasamy U."/>
            <person name="Rameau R."/>
            <person name="Ray V."/>
            <person name="Raymond C."/>
            <person name="Retta R."/>
            <person name="Richardson S."/>
            <person name="Rise C."/>
            <person name="Rodriguez J."/>
            <person name="Rogers J."/>
            <person name="Rogov P."/>
            <person name="Rutman M."/>
            <person name="Schupbach R."/>
            <person name="Seaman C."/>
            <person name="Settipalli S."/>
            <person name="Sharpe T."/>
            <person name="Sheridan J."/>
            <person name="Sherpa N."/>
            <person name="Shi J."/>
            <person name="Smirnov S."/>
            <person name="Smith C."/>
            <person name="Sougnez C."/>
            <person name="Spencer B."/>
            <person name="Stalker J."/>
            <person name="Stange-thomann N."/>
            <person name="Stavropoulos S."/>
            <person name="Stetson K."/>
            <person name="Stone C."/>
            <person name="Stone S."/>
            <person name="Stubbs M."/>
            <person name="Talamas J."/>
            <person name="Tchuinga P."/>
            <person name="Tenzing P."/>
            <person name="Tesfaye S."/>
            <person name="Theodore J."/>
            <person name="Thoulutsang Y."/>
            <person name="Topham K."/>
            <person name="Towey S."/>
            <person name="Tsamla T."/>
            <person name="Tsomo N."/>
            <person name="Vallee D."/>
            <person name="Vassiliev H."/>
            <person name="Venkataraman V."/>
            <person name="Vinson J."/>
            <person name="Vo A."/>
            <person name="Wade C."/>
            <person name="Wang S."/>
            <person name="Wangchuk T."/>
            <person name="Wangdi T."/>
            <person name="Whittaker C."/>
            <person name="Wilkinson J."/>
            <person name="Wu Y."/>
            <person name="Wyman D."/>
            <person name="Yadav S."/>
            <person name="Yang S."/>
            <person name="Yang X."/>
            <person name="Yeager S."/>
            <person name="Yee E."/>
            <person name="Young G."/>
            <person name="Zainoun J."/>
            <person name="Zembeck L."/>
            <person name="Zimmer A."/>
            <person name="Zody M."/>
            <person name="Lander E."/>
        </authorList>
    </citation>
    <scope>NUCLEOTIDE SEQUENCE [LARGE SCALE GENOMIC DNA]</scope>
</reference>
<sequence length="639" mass="73936">MEEVDQIIIGSLLNIGCEFAEGMTSLKQFTTENVVEATVKCLRIINPDYKMSHIFPPGMSARFRVGTSIANTCKSIGYQGDIGYQTFLYSAERDVRQIFMFLVEKLPRKEGVKEDTESNVLQRRIGQVLREKCSTMWMPFYCKPLIEGVPFRTQPLFIPKYSKGHRNSKSQDEKKYDYIHRQVEHDELTPSLLELNCSQLIAASPTIGKTSKQGDMKTTKVTKEAFHWKDKSMVPDAIPFDSSLDEVIQIVTGQSLKTNRSRFAHAKDLQFTTDKHKPLQIRPVIPQKPSHLAKLENKEIDGEHLTPPTKDRTQDDPTSSVDEASSSADVAKDQEELEEIRFQREEDEMNKMISDVVEDEEKYKEDLKMVEMSMKQIVVNTQELESTNEERIKQVKLKEKTLKLLPNAEENMEKLKAMVDASSQRLVELGKLWEEKRIPLVAEIRRLKQSKTETEFDAERKVEEIRLLRSRMKDVSEETKQKDQLIKQLKTELDSVKRDISRQSYTRRILEIVASIHKQKQEIQRVIEDVKLVQKTMNKLKGRANRTFSAADEVIFRDAKQDEGSKQAYKYLVSLHDNCAALLKTVEETGLIMREIRDLEGQIDIEIGKNAEENLEKILKDYKEVKRENAEMIKKLKKK</sequence>
<dbReference type="InParanoid" id="H2Z6Y1"/>
<feature type="compositionally biased region" description="Basic and acidic residues" evidence="4">
    <location>
        <begin position="298"/>
        <end position="315"/>
    </location>
</feature>
<dbReference type="GO" id="GO:2000060">
    <property type="term" value="P:positive regulation of ubiquitin-dependent protein catabolic process"/>
    <property type="evidence" value="ECO:0007669"/>
    <property type="project" value="TreeGrafter"/>
</dbReference>
<comment type="similarity">
    <text evidence="1">Belongs to the CCDC22 family.</text>
</comment>
<feature type="compositionally biased region" description="Low complexity" evidence="4">
    <location>
        <begin position="319"/>
        <end position="329"/>
    </location>
</feature>
<keyword evidence="8" id="KW-1185">Reference proteome</keyword>
<name>H2Z6Y1_CIOSA</name>
<dbReference type="STRING" id="51511.ENSCSAVP00000013343"/>
<reference evidence="7" key="2">
    <citation type="submission" date="2025-08" db="UniProtKB">
        <authorList>
            <consortium name="Ensembl"/>
        </authorList>
    </citation>
    <scope>IDENTIFICATION</scope>
</reference>
<evidence type="ECO:0000313" key="7">
    <source>
        <dbReference type="Ensembl" id="ENSCSAVP00000013343.1"/>
    </source>
</evidence>
<dbReference type="GO" id="GO:0097602">
    <property type="term" value="F:cullin family protein binding"/>
    <property type="evidence" value="ECO:0007669"/>
    <property type="project" value="TreeGrafter"/>
</dbReference>
<dbReference type="Pfam" id="PF05667">
    <property type="entry name" value="CCDC22_CC"/>
    <property type="match status" value="1"/>
</dbReference>
<feature type="region of interest" description="Disordered" evidence="4">
    <location>
        <begin position="298"/>
        <end position="336"/>
    </location>
</feature>
<dbReference type="InterPro" id="IPR048349">
    <property type="entry name" value="CCDC22_N"/>
</dbReference>
<keyword evidence="3" id="KW-0175">Coiled coil</keyword>
<reference evidence="7" key="3">
    <citation type="submission" date="2025-09" db="UniProtKB">
        <authorList>
            <consortium name="Ensembl"/>
        </authorList>
    </citation>
    <scope>IDENTIFICATION</scope>
</reference>
<evidence type="ECO:0000259" key="6">
    <source>
        <dbReference type="Pfam" id="PF21674"/>
    </source>
</evidence>
<evidence type="ECO:0000256" key="3">
    <source>
        <dbReference type="SAM" id="Coils"/>
    </source>
</evidence>
<evidence type="ECO:0000313" key="8">
    <source>
        <dbReference type="Proteomes" id="UP000007875"/>
    </source>
</evidence>
<feature type="coiled-coil region" evidence="3">
    <location>
        <begin position="458"/>
        <end position="499"/>
    </location>
</feature>
<organism evidence="7 8">
    <name type="scientific">Ciona savignyi</name>
    <name type="common">Pacific transparent sea squirt</name>
    <dbReference type="NCBI Taxonomy" id="51511"/>
    <lineage>
        <taxon>Eukaryota</taxon>
        <taxon>Metazoa</taxon>
        <taxon>Chordata</taxon>
        <taxon>Tunicata</taxon>
        <taxon>Ascidiacea</taxon>
        <taxon>Phlebobranchia</taxon>
        <taxon>Cionidae</taxon>
        <taxon>Ciona</taxon>
    </lineage>
</organism>
<dbReference type="AlphaFoldDB" id="H2Z6Y1"/>
<dbReference type="FunCoup" id="H2Z6Y1">
    <property type="interactions" value="715"/>
</dbReference>
<evidence type="ECO:0000256" key="4">
    <source>
        <dbReference type="SAM" id="MobiDB-lite"/>
    </source>
</evidence>
<feature type="domain" description="CCDC22 N-terminal" evidence="6">
    <location>
        <begin position="1"/>
        <end position="107"/>
    </location>
</feature>
<dbReference type="Proteomes" id="UP000007875">
    <property type="component" value="Unassembled WGS sequence"/>
</dbReference>
<proteinExistence type="inferred from homology"/>
<feature type="coiled-coil region" evidence="3">
    <location>
        <begin position="398"/>
        <end position="425"/>
    </location>
</feature>
<dbReference type="InterPro" id="IPR008530">
    <property type="entry name" value="CCDC22"/>
</dbReference>
<evidence type="ECO:0000256" key="2">
    <source>
        <dbReference type="ARBA" id="ARBA00016694"/>
    </source>
</evidence>
<evidence type="ECO:0000259" key="5">
    <source>
        <dbReference type="Pfam" id="PF05667"/>
    </source>
</evidence>
<feature type="domain" description="CCDC22 coiled-coil" evidence="5">
    <location>
        <begin position="123"/>
        <end position="609"/>
    </location>
</feature>
<dbReference type="Pfam" id="PF21674">
    <property type="entry name" value="CCDC22_N"/>
    <property type="match status" value="1"/>
</dbReference>
<accession>H2Z6Y1</accession>
<dbReference type="eggNOG" id="KOG1937">
    <property type="taxonomic scope" value="Eukaryota"/>
</dbReference>
<dbReference type="OMA" id="NIGCEFA"/>
<dbReference type="InterPro" id="IPR048348">
    <property type="entry name" value="CCDC22_CC"/>
</dbReference>
<protein>
    <recommendedName>
        <fullName evidence="2">Coiled-coil domain-containing protein 22</fullName>
    </recommendedName>
</protein>
<dbReference type="Ensembl" id="ENSCSAVT00000013494.1">
    <property type="protein sequence ID" value="ENSCSAVP00000013343.1"/>
    <property type="gene ID" value="ENSCSAVG00000007829.1"/>
</dbReference>
<evidence type="ECO:0000256" key="1">
    <source>
        <dbReference type="ARBA" id="ARBA00006438"/>
    </source>
</evidence>
<dbReference type="PANTHER" id="PTHR15668:SF4">
    <property type="entry name" value="COILED-COIL DOMAIN-CONTAINING PROTEIN 22"/>
    <property type="match status" value="1"/>
</dbReference>
<dbReference type="PANTHER" id="PTHR15668">
    <property type="entry name" value="JM1 PROTEIN"/>
    <property type="match status" value="1"/>
</dbReference>
<dbReference type="GeneTree" id="ENSGT00390000003809"/>